<protein>
    <submittedName>
        <fullName evidence="1">Phytanoyl-CoA dioxygenase family protein</fullName>
    </submittedName>
</protein>
<dbReference type="AlphaFoldDB" id="A0A9D1GWE8"/>
<dbReference type="Pfam" id="PF05721">
    <property type="entry name" value="PhyH"/>
    <property type="match status" value="1"/>
</dbReference>
<accession>A0A9D1GWE8</accession>
<reference evidence="1" key="2">
    <citation type="journal article" date="2021" name="PeerJ">
        <title>Extensive microbial diversity within the chicken gut microbiome revealed by metagenomics and culture.</title>
        <authorList>
            <person name="Gilroy R."/>
            <person name="Ravi A."/>
            <person name="Getino M."/>
            <person name="Pursley I."/>
            <person name="Horton D.L."/>
            <person name="Alikhan N.F."/>
            <person name="Baker D."/>
            <person name="Gharbi K."/>
            <person name="Hall N."/>
            <person name="Watson M."/>
            <person name="Adriaenssens E.M."/>
            <person name="Foster-Nyarko E."/>
            <person name="Jarju S."/>
            <person name="Secka A."/>
            <person name="Antonio M."/>
            <person name="Oren A."/>
            <person name="Chaudhuri R.R."/>
            <person name="La Ragione R."/>
            <person name="Hildebrand F."/>
            <person name="Pallen M.J."/>
        </authorList>
    </citation>
    <scope>NUCLEOTIDE SEQUENCE</scope>
    <source>
        <strain evidence="1">ChiGjej1B1-24693</strain>
    </source>
</reference>
<proteinExistence type="predicted"/>
<dbReference type="PANTHER" id="PTHR20883:SF48">
    <property type="entry name" value="ECTOINE DIOXYGENASE"/>
    <property type="match status" value="1"/>
</dbReference>
<dbReference type="Proteomes" id="UP000886842">
    <property type="component" value="Unassembled WGS sequence"/>
</dbReference>
<evidence type="ECO:0000313" key="2">
    <source>
        <dbReference type="Proteomes" id="UP000886842"/>
    </source>
</evidence>
<evidence type="ECO:0000313" key="1">
    <source>
        <dbReference type="EMBL" id="HIT74278.1"/>
    </source>
</evidence>
<organism evidence="1 2">
    <name type="scientific">Candidatus Avipropionibacterium avicola</name>
    <dbReference type="NCBI Taxonomy" id="2840701"/>
    <lineage>
        <taxon>Bacteria</taxon>
        <taxon>Bacillati</taxon>
        <taxon>Actinomycetota</taxon>
        <taxon>Actinomycetes</taxon>
        <taxon>Propionibacteriales</taxon>
        <taxon>Propionibacteriaceae</taxon>
        <taxon>Propionibacteriaceae incertae sedis</taxon>
        <taxon>Candidatus Avipropionibacterium</taxon>
    </lineage>
</organism>
<dbReference type="SUPFAM" id="SSF51197">
    <property type="entry name" value="Clavaminate synthase-like"/>
    <property type="match status" value="1"/>
</dbReference>
<gene>
    <name evidence="1" type="ORF">IAA98_01665</name>
</gene>
<keyword evidence="1" id="KW-0223">Dioxygenase</keyword>
<dbReference type="PANTHER" id="PTHR20883">
    <property type="entry name" value="PHYTANOYL-COA DIOXYGENASE DOMAIN CONTAINING 1"/>
    <property type="match status" value="1"/>
</dbReference>
<comment type="caution">
    <text evidence="1">The sequence shown here is derived from an EMBL/GenBank/DDBJ whole genome shotgun (WGS) entry which is preliminary data.</text>
</comment>
<dbReference type="GO" id="GO:0016706">
    <property type="term" value="F:2-oxoglutarate-dependent dioxygenase activity"/>
    <property type="evidence" value="ECO:0007669"/>
    <property type="project" value="UniProtKB-ARBA"/>
</dbReference>
<sequence length="281" mass="31090">MTNVAHDEAITRSDSGRLLAEPDRAAQYERDGVLLVPGLLDADETAHIREVFTTTVEADTSLGFDDQVADTDILKRYPRFVHPHRHRDREVGELAWRYLLDRRLGDIVAELIGPWWAAQSMFYFKPPGARGQALHQDETSLRTHPETCVAAWIAIDPCDDANGSLTVVPGSHREDLLCTSPADPDDSFAGRGISLPDAAERVSTEMAPGDVLFFHGHLVHGSHRNTTTDRFRRSLIFHYVPQTSQRVAGFYDPLVAPDGRTVTIDPSANGGPCGAEWQTLD</sequence>
<dbReference type="Gene3D" id="2.60.120.620">
    <property type="entry name" value="q2cbj1_9rhob like domain"/>
    <property type="match status" value="1"/>
</dbReference>
<keyword evidence="1" id="KW-0560">Oxidoreductase</keyword>
<dbReference type="EMBL" id="DVLP01000049">
    <property type="protein sequence ID" value="HIT74278.1"/>
    <property type="molecule type" value="Genomic_DNA"/>
</dbReference>
<name>A0A9D1GWE8_9ACTN</name>
<reference evidence="1" key="1">
    <citation type="submission" date="2020-10" db="EMBL/GenBank/DDBJ databases">
        <authorList>
            <person name="Gilroy R."/>
        </authorList>
    </citation>
    <scope>NUCLEOTIDE SEQUENCE</scope>
    <source>
        <strain evidence="1">ChiGjej1B1-24693</strain>
    </source>
</reference>
<dbReference type="GO" id="GO:0005506">
    <property type="term" value="F:iron ion binding"/>
    <property type="evidence" value="ECO:0007669"/>
    <property type="project" value="UniProtKB-ARBA"/>
</dbReference>
<dbReference type="InterPro" id="IPR008775">
    <property type="entry name" value="Phytyl_CoA_dOase-like"/>
</dbReference>